<name>A0A0C2WZ29_AMAMK</name>
<dbReference type="AlphaFoldDB" id="A0A0C2WZ29"/>
<gene>
    <name evidence="1" type="ORF">M378DRAFT_166103</name>
</gene>
<evidence type="ECO:0000313" key="1">
    <source>
        <dbReference type="EMBL" id="KIL62111.1"/>
    </source>
</evidence>
<dbReference type="Proteomes" id="UP000054549">
    <property type="component" value="Unassembled WGS sequence"/>
</dbReference>
<sequence length="58" mass="6427">MYILLFVRVGRFVLVLHKHSGMPENHLAAPLGIVPEGHGTQAVLNTVSHQLLVLKWST</sequence>
<keyword evidence="2" id="KW-1185">Reference proteome</keyword>
<organism evidence="1 2">
    <name type="scientific">Amanita muscaria (strain Koide BX008)</name>
    <dbReference type="NCBI Taxonomy" id="946122"/>
    <lineage>
        <taxon>Eukaryota</taxon>
        <taxon>Fungi</taxon>
        <taxon>Dikarya</taxon>
        <taxon>Basidiomycota</taxon>
        <taxon>Agaricomycotina</taxon>
        <taxon>Agaricomycetes</taxon>
        <taxon>Agaricomycetidae</taxon>
        <taxon>Agaricales</taxon>
        <taxon>Pluteineae</taxon>
        <taxon>Amanitaceae</taxon>
        <taxon>Amanita</taxon>
    </lineage>
</organism>
<dbReference type="EMBL" id="KN818275">
    <property type="protein sequence ID" value="KIL62111.1"/>
    <property type="molecule type" value="Genomic_DNA"/>
</dbReference>
<evidence type="ECO:0000313" key="2">
    <source>
        <dbReference type="Proteomes" id="UP000054549"/>
    </source>
</evidence>
<proteinExistence type="predicted"/>
<protein>
    <submittedName>
        <fullName evidence="1">Uncharacterized protein</fullName>
    </submittedName>
</protein>
<dbReference type="InParanoid" id="A0A0C2WZ29"/>
<reference evidence="1 2" key="1">
    <citation type="submission" date="2014-04" db="EMBL/GenBank/DDBJ databases">
        <title>Evolutionary Origins and Diversification of the Mycorrhizal Mutualists.</title>
        <authorList>
            <consortium name="DOE Joint Genome Institute"/>
            <consortium name="Mycorrhizal Genomics Consortium"/>
            <person name="Kohler A."/>
            <person name="Kuo A."/>
            <person name="Nagy L.G."/>
            <person name="Floudas D."/>
            <person name="Copeland A."/>
            <person name="Barry K.W."/>
            <person name="Cichocki N."/>
            <person name="Veneault-Fourrey C."/>
            <person name="LaButti K."/>
            <person name="Lindquist E.A."/>
            <person name="Lipzen A."/>
            <person name="Lundell T."/>
            <person name="Morin E."/>
            <person name="Murat C."/>
            <person name="Riley R."/>
            <person name="Ohm R."/>
            <person name="Sun H."/>
            <person name="Tunlid A."/>
            <person name="Henrissat B."/>
            <person name="Grigoriev I.V."/>
            <person name="Hibbett D.S."/>
            <person name="Martin F."/>
        </authorList>
    </citation>
    <scope>NUCLEOTIDE SEQUENCE [LARGE SCALE GENOMIC DNA]</scope>
    <source>
        <strain evidence="1 2">Koide BX008</strain>
    </source>
</reference>
<accession>A0A0C2WZ29</accession>
<dbReference type="HOGENOM" id="CLU_2978677_0_0_1"/>